<accession>A0A132B4A9</accession>
<sequence length="239" mass="26890">MGSTARSASTKVVLVPWDPDSRAHAERMVQQRIACGWHQDTVPKWQIRQREGKKNLQWIVIHVEDANCEDYLAKHLTAHPQESTTLVDTAASLGGKTRQPDSTVEFVPVGHISLDTEYESPEYNDPSPGTYFISTFYVSQALQGSGIGRGAMDIVEKTAISEPLCAKRLALSTTDKDDPLRVAKHAAYGKPVPKVTNQDWYERRGYEIYRKVENMWSEVDPTGKIWQAPAVFMRKEITS</sequence>
<dbReference type="AlphaFoldDB" id="A0A132B4A9"/>
<dbReference type="OrthoDB" id="2326446at2759"/>
<evidence type="ECO:0000313" key="3">
    <source>
        <dbReference type="Proteomes" id="UP000070700"/>
    </source>
</evidence>
<reference evidence="2 3" key="1">
    <citation type="submission" date="2015-10" db="EMBL/GenBank/DDBJ databases">
        <title>Full genome of DAOMC 229536 Phialocephala scopiformis, a fungal endophyte of spruce producing the potent anti-insectan compound rugulosin.</title>
        <authorList>
            <consortium name="DOE Joint Genome Institute"/>
            <person name="Walker A.K."/>
            <person name="Frasz S.L."/>
            <person name="Seifert K.A."/>
            <person name="Miller J.D."/>
            <person name="Mondo S.J."/>
            <person name="Labutti K."/>
            <person name="Lipzen A."/>
            <person name="Dockter R."/>
            <person name="Kennedy M."/>
            <person name="Grigoriev I.V."/>
            <person name="Spatafora J.W."/>
        </authorList>
    </citation>
    <scope>NUCLEOTIDE SEQUENCE [LARGE SCALE GENOMIC DNA]</scope>
    <source>
        <strain evidence="2 3">CBS 120377</strain>
    </source>
</reference>
<keyword evidence="3" id="KW-1185">Reference proteome</keyword>
<dbReference type="EMBL" id="KQ947441">
    <property type="protein sequence ID" value="KUJ07232.1"/>
    <property type="molecule type" value="Genomic_DNA"/>
</dbReference>
<dbReference type="Gene3D" id="3.40.630.30">
    <property type="match status" value="1"/>
</dbReference>
<dbReference type="InterPro" id="IPR000182">
    <property type="entry name" value="GNAT_dom"/>
</dbReference>
<dbReference type="InParanoid" id="A0A132B4A9"/>
<evidence type="ECO:0000259" key="1">
    <source>
        <dbReference type="PROSITE" id="PS51186"/>
    </source>
</evidence>
<dbReference type="GeneID" id="28821012"/>
<dbReference type="RefSeq" id="XP_018061587.1">
    <property type="nucleotide sequence ID" value="XM_018211286.1"/>
</dbReference>
<feature type="domain" description="N-acetyltransferase" evidence="1">
    <location>
        <begin position="59"/>
        <end position="238"/>
    </location>
</feature>
<dbReference type="Proteomes" id="UP000070700">
    <property type="component" value="Unassembled WGS sequence"/>
</dbReference>
<dbReference type="KEGG" id="psco:LY89DRAFT_631812"/>
<organism evidence="2 3">
    <name type="scientific">Mollisia scopiformis</name>
    <name type="common">Conifer needle endophyte fungus</name>
    <name type="synonym">Phialocephala scopiformis</name>
    <dbReference type="NCBI Taxonomy" id="149040"/>
    <lineage>
        <taxon>Eukaryota</taxon>
        <taxon>Fungi</taxon>
        <taxon>Dikarya</taxon>
        <taxon>Ascomycota</taxon>
        <taxon>Pezizomycotina</taxon>
        <taxon>Leotiomycetes</taxon>
        <taxon>Helotiales</taxon>
        <taxon>Mollisiaceae</taxon>
        <taxon>Mollisia</taxon>
    </lineage>
</organism>
<dbReference type="PROSITE" id="PS51186">
    <property type="entry name" value="GNAT"/>
    <property type="match status" value="1"/>
</dbReference>
<name>A0A132B4A9_MOLSC</name>
<protein>
    <recommendedName>
        <fullName evidence="1">N-acetyltransferase domain-containing protein</fullName>
    </recommendedName>
</protein>
<dbReference type="Pfam" id="PF00583">
    <property type="entry name" value="Acetyltransf_1"/>
    <property type="match status" value="1"/>
</dbReference>
<dbReference type="SUPFAM" id="SSF55729">
    <property type="entry name" value="Acyl-CoA N-acyltransferases (Nat)"/>
    <property type="match status" value="1"/>
</dbReference>
<proteinExistence type="predicted"/>
<evidence type="ECO:0000313" key="2">
    <source>
        <dbReference type="EMBL" id="KUJ07232.1"/>
    </source>
</evidence>
<dbReference type="InterPro" id="IPR016181">
    <property type="entry name" value="Acyl_CoA_acyltransferase"/>
</dbReference>
<gene>
    <name evidence="2" type="ORF">LY89DRAFT_631812</name>
</gene>
<dbReference type="GO" id="GO:0016747">
    <property type="term" value="F:acyltransferase activity, transferring groups other than amino-acyl groups"/>
    <property type="evidence" value="ECO:0007669"/>
    <property type="project" value="InterPro"/>
</dbReference>
<dbReference type="CDD" id="cd04301">
    <property type="entry name" value="NAT_SF"/>
    <property type="match status" value="1"/>
</dbReference>